<dbReference type="PANTHER" id="PTHR31953">
    <property type="entry name" value="BETA-FRUCTOFURANOSIDASE, INSOLUBLE ISOENZYME CWINV1-RELATED"/>
    <property type="match status" value="1"/>
</dbReference>
<evidence type="ECO:0000256" key="4">
    <source>
        <dbReference type="SAM" id="MobiDB-lite"/>
    </source>
</evidence>
<evidence type="ECO:0000256" key="1">
    <source>
        <dbReference type="ARBA" id="ARBA00009902"/>
    </source>
</evidence>
<dbReference type="EMBL" id="OZ019896">
    <property type="protein sequence ID" value="CAK9224465.1"/>
    <property type="molecule type" value="Genomic_DNA"/>
</dbReference>
<evidence type="ECO:0000256" key="2">
    <source>
        <dbReference type="ARBA" id="ARBA00022801"/>
    </source>
</evidence>
<reference evidence="6" key="1">
    <citation type="submission" date="2024-02" db="EMBL/GenBank/DDBJ databases">
        <authorList>
            <consortium name="ELIXIR-Norway"/>
            <consortium name="Elixir Norway"/>
        </authorList>
    </citation>
    <scope>NUCLEOTIDE SEQUENCE</scope>
</reference>
<keyword evidence="3" id="KW-0326">Glycosidase</keyword>
<proteinExistence type="inferred from homology"/>
<evidence type="ECO:0000313" key="7">
    <source>
        <dbReference type="Proteomes" id="UP001497512"/>
    </source>
</evidence>
<dbReference type="Proteomes" id="UP001497512">
    <property type="component" value="Chromosome 4"/>
</dbReference>
<dbReference type="InterPro" id="IPR013148">
    <property type="entry name" value="Glyco_hydro_32_N"/>
</dbReference>
<accession>A0ABP0ULE9</accession>
<dbReference type="Gene3D" id="2.115.10.20">
    <property type="entry name" value="Glycosyl hydrolase domain, family 43"/>
    <property type="match status" value="1"/>
</dbReference>
<keyword evidence="2" id="KW-0378">Hydrolase</keyword>
<dbReference type="InterPro" id="IPR050551">
    <property type="entry name" value="Fructan_Metab_Enzymes"/>
</dbReference>
<sequence>MYYKGYHHLFYQYNPEAAVWGHIAWGHAVSTALMHWLYLENALEPDQWYDDMGVWSGSATNGPDDVPFILYTGGSNETGHCNEQTHNMAVPADPEDPLLRKEFQGRLP</sequence>
<feature type="domain" description="Glycosyl hydrolase family 32 N-terminal" evidence="5">
    <location>
        <begin position="1"/>
        <end position="95"/>
    </location>
</feature>
<evidence type="ECO:0000259" key="5">
    <source>
        <dbReference type="Pfam" id="PF00251"/>
    </source>
</evidence>
<comment type="similarity">
    <text evidence="1">Belongs to the glycosyl hydrolase 32 family.</text>
</comment>
<evidence type="ECO:0000256" key="3">
    <source>
        <dbReference type="ARBA" id="ARBA00023295"/>
    </source>
</evidence>
<name>A0ABP0ULE9_9BRYO</name>
<feature type="compositionally biased region" description="Basic and acidic residues" evidence="4">
    <location>
        <begin position="97"/>
        <end position="108"/>
    </location>
</feature>
<gene>
    <name evidence="6" type="ORF">CSSPTR1EN2_LOCUS17345</name>
</gene>
<evidence type="ECO:0000313" key="6">
    <source>
        <dbReference type="EMBL" id="CAK9224465.1"/>
    </source>
</evidence>
<organism evidence="6 7">
    <name type="scientific">Sphagnum troendelagicum</name>
    <dbReference type="NCBI Taxonomy" id="128251"/>
    <lineage>
        <taxon>Eukaryota</taxon>
        <taxon>Viridiplantae</taxon>
        <taxon>Streptophyta</taxon>
        <taxon>Embryophyta</taxon>
        <taxon>Bryophyta</taxon>
        <taxon>Sphagnophytina</taxon>
        <taxon>Sphagnopsida</taxon>
        <taxon>Sphagnales</taxon>
        <taxon>Sphagnaceae</taxon>
        <taxon>Sphagnum</taxon>
    </lineage>
</organism>
<dbReference type="InterPro" id="IPR023296">
    <property type="entry name" value="Glyco_hydro_beta-prop_sf"/>
</dbReference>
<protein>
    <recommendedName>
        <fullName evidence="5">Glycosyl hydrolase family 32 N-terminal domain-containing protein</fullName>
    </recommendedName>
</protein>
<feature type="region of interest" description="Disordered" evidence="4">
    <location>
        <begin position="85"/>
        <end position="108"/>
    </location>
</feature>
<dbReference type="Pfam" id="PF00251">
    <property type="entry name" value="Glyco_hydro_32N"/>
    <property type="match status" value="1"/>
</dbReference>
<keyword evidence="7" id="KW-1185">Reference proteome</keyword>
<dbReference type="SUPFAM" id="SSF75005">
    <property type="entry name" value="Arabinanase/levansucrase/invertase"/>
    <property type="match status" value="1"/>
</dbReference>